<feature type="signal peptide" evidence="1">
    <location>
        <begin position="1"/>
        <end position="15"/>
    </location>
</feature>
<proteinExistence type="predicted"/>
<sequence>MLRISLLVLAGLALAACSVTVPVAVVPKTGPIMRGTATGSLGGGSFTVTDGKLTCSGTYDALDSSPTLQMPTTCSDGRKGLVTATRDSNMTDGKGVVRLQDGFEAQFVFGKYAQGV</sequence>
<gene>
    <name evidence="2" type="ORF">JF625_25625</name>
</gene>
<feature type="chain" id="PRO_5038084098" evidence="1">
    <location>
        <begin position="16"/>
        <end position="116"/>
    </location>
</feature>
<organism evidence="2 3">
    <name type="scientific">Inquilinus limosus</name>
    <dbReference type="NCBI Taxonomy" id="171674"/>
    <lineage>
        <taxon>Bacteria</taxon>
        <taxon>Pseudomonadati</taxon>
        <taxon>Pseudomonadota</taxon>
        <taxon>Alphaproteobacteria</taxon>
        <taxon>Rhodospirillales</taxon>
        <taxon>Rhodospirillaceae</taxon>
        <taxon>Inquilinus</taxon>
    </lineage>
</organism>
<dbReference type="Proteomes" id="UP000700706">
    <property type="component" value="Unassembled WGS sequence"/>
</dbReference>
<comment type="caution">
    <text evidence="2">The sequence shown here is derived from an EMBL/GenBank/DDBJ whole genome shotgun (WGS) entry which is preliminary data.</text>
</comment>
<name>A0A952KHJ5_9PROT</name>
<dbReference type="PROSITE" id="PS51257">
    <property type="entry name" value="PROKAR_LIPOPROTEIN"/>
    <property type="match status" value="1"/>
</dbReference>
<keyword evidence="1" id="KW-0732">Signal</keyword>
<evidence type="ECO:0000313" key="2">
    <source>
        <dbReference type="EMBL" id="MBW8728510.1"/>
    </source>
</evidence>
<protein>
    <submittedName>
        <fullName evidence="2">Uncharacterized protein</fullName>
    </submittedName>
</protein>
<dbReference type="EMBL" id="JAEKLZ010000417">
    <property type="protein sequence ID" value="MBW8728510.1"/>
    <property type="molecule type" value="Genomic_DNA"/>
</dbReference>
<evidence type="ECO:0000313" key="3">
    <source>
        <dbReference type="Proteomes" id="UP000700706"/>
    </source>
</evidence>
<reference evidence="2" key="1">
    <citation type="submission" date="2020-06" db="EMBL/GenBank/DDBJ databases">
        <title>Stable isotope informed genome-resolved metagenomics uncovers potential trophic interactions in rhizosphere soil.</title>
        <authorList>
            <person name="Starr E.P."/>
            <person name="Shi S."/>
            <person name="Blazewicz S.J."/>
            <person name="Koch B.J."/>
            <person name="Probst A.J."/>
            <person name="Hungate B.A."/>
            <person name="Pett-Ridge J."/>
            <person name="Firestone M.K."/>
            <person name="Banfield J.F."/>
        </authorList>
    </citation>
    <scope>NUCLEOTIDE SEQUENCE</scope>
    <source>
        <strain evidence="2">YM_69_17</strain>
    </source>
</reference>
<evidence type="ECO:0000256" key="1">
    <source>
        <dbReference type="SAM" id="SignalP"/>
    </source>
</evidence>
<dbReference type="AlphaFoldDB" id="A0A952KHJ5"/>
<accession>A0A952KHJ5</accession>